<keyword evidence="3" id="KW-1185">Reference proteome</keyword>
<organism evidence="2 3">
    <name type="scientific">Aspergillus campestris (strain IBT 28561)</name>
    <dbReference type="NCBI Taxonomy" id="1392248"/>
    <lineage>
        <taxon>Eukaryota</taxon>
        <taxon>Fungi</taxon>
        <taxon>Dikarya</taxon>
        <taxon>Ascomycota</taxon>
        <taxon>Pezizomycotina</taxon>
        <taxon>Eurotiomycetes</taxon>
        <taxon>Eurotiomycetidae</taxon>
        <taxon>Eurotiales</taxon>
        <taxon>Aspergillaceae</taxon>
        <taxon>Aspergillus</taxon>
        <taxon>Aspergillus subgen. Circumdati</taxon>
    </lineage>
</organism>
<sequence length="77" mass="8117">MKLSTILLAIVATVSANAAPDAEVANACGVSICPGAVDTRTYGKCPVDCMVSPCNIYRCGNNKRMFCGANKKSCKWL</sequence>
<protein>
    <recommendedName>
        <fullName evidence="4">TIL domain-containing protein</fullName>
    </recommendedName>
</protein>
<comment type="caution">
    <text evidence="2">The sequence shown here is derived from an EMBL/GenBank/DDBJ whole genome shotgun (WGS) entry which is preliminary data.</text>
</comment>
<feature type="signal peptide" evidence="1">
    <location>
        <begin position="1"/>
        <end position="18"/>
    </location>
</feature>
<evidence type="ECO:0000256" key="1">
    <source>
        <dbReference type="SAM" id="SignalP"/>
    </source>
</evidence>
<dbReference type="GeneID" id="36549121"/>
<name>A0A2I1CRU1_ASPC2</name>
<accession>A0A2I1CRU1</accession>
<proteinExistence type="predicted"/>
<gene>
    <name evidence="2" type="ORF">P168DRAFT_330553</name>
</gene>
<evidence type="ECO:0000313" key="2">
    <source>
        <dbReference type="EMBL" id="PKY00341.1"/>
    </source>
</evidence>
<evidence type="ECO:0000313" key="3">
    <source>
        <dbReference type="Proteomes" id="UP000234254"/>
    </source>
</evidence>
<dbReference type="AlphaFoldDB" id="A0A2I1CRU1"/>
<evidence type="ECO:0008006" key="4">
    <source>
        <dbReference type="Google" id="ProtNLM"/>
    </source>
</evidence>
<feature type="chain" id="PRO_5014186438" description="TIL domain-containing protein" evidence="1">
    <location>
        <begin position="19"/>
        <end position="77"/>
    </location>
</feature>
<dbReference type="EMBL" id="MSFM01000015">
    <property type="protein sequence ID" value="PKY00341.1"/>
    <property type="molecule type" value="Genomic_DNA"/>
</dbReference>
<dbReference type="Proteomes" id="UP000234254">
    <property type="component" value="Unassembled WGS sequence"/>
</dbReference>
<dbReference type="RefSeq" id="XP_024688935.1">
    <property type="nucleotide sequence ID" value="XM_024841597.1"/>
</dbReference>
<reference evidence="2" key="1">
    <citation type="submission" date="2016-12" db="EMBL/GenBank/DDBJ databases">
        <title>The genomes of Aspergillus section Nigri reveals drivers in fungal speciation.</title>
        <authorList>
            <consortium name="DOE Joint Genome Institute"/>
            <person name="Vesth T.C."/>
            <person name="Nybo J."/>
            <person name="Theobald S."/>
            <person name="Brandl J."/>
            <person name="Frisvad J.C."/>
            <person name="Nielsen K.F."/>
            <person name="Lyhne E.K."/>
            <person name="Kogle M.E."/>
            <person name="Kuo A."/>
            <person name="Riley R."/>
            <person name="Clum A."/>
            <person name="Nolan M."/>
            <person name="Lipzen A."/>
            <person name="Salamov A."/>
            <person name="Henrissat B."/>
            <person name="Wiebenga A."/>
            <person name="De vries R.P."/>
            <person name="Grigoriev I.V."/>
            <person name="Mortensen U.H."/>
            <person name="Andersen M.R."/>
            <person name="Baker S.E."/>
        </authorList>
    </citation>
    <scope>NUCLEOTIDE SEQUENCE</scope>
    <source>
        <strain evidence="2">IBT 28561</strain>
    </source>
</reference>
<dbReference type="VEuPathDB" id="FungiDB:P168DRAFT_330553"/>
<keyword evidence="1" id="KW-0732">Signal</keyword>